<dbReference type="CDD" id="cd04301">
    <property type="entry name" value="NAT_SF"/>
    <property type="match status" value="1"/>
</dbReference>
<dbReference type="PANTHER" id="PTHR43138">
    <property type="entry name" value="ACETYLTRANSFERASE, GNAT FAMILY"/>
    <property type="match status" value="1"/>
</dbReference>
<accession>A0A1M4V1L4</accession>
<name>A0A1M4V1L4_9HYPH</name>
<dbReference type="PANTHER" id="PTHR43138:SF1">
    <property type="entry name" value="N-ACETYLTRANSFERASE ACA1"/>
    <property type="match status" value="1"/>
</dbReference>
<evidence type="ECO:0000313" key="3">
    <source>
        <dbReference type="Proteomes" id="UP000184533"/>
    </source>
</evidence>
<gene>
    <name evidence="2" type="ORF">SAMN02745223_00727</name>
</gene>
<dbReference type="InterPro" id="IPR016181">
    <property type="entry name" value="Acyl_CoA_acyltransferase"/>
</dbReference>
<keyword evidence="2" id="KW-0689">Ribosomal protein</keyword>
<dbReference type="Pfam" id="PF00583">
    <property type="entry name" value="Acetyltransf_1"/>
    <property type="match status" value="1"/>
</dbReference>
<feature type="domain" description="N-acetyltransferase" evidence="1">
    <location>
        <begin position="6"/>
        <end position="165"/>
    </location>
</feature>
<dbReference type="SUPFAM" id="SSF55729">
    <property type="entry name" value="Acyl-CoA N-acyltransferases (Nat)"/>
    <property type="match status" value="1"/>
</dbReference>
<dbReference type="InterPro" id="IPR000182">
    <property type="entry name" value="GNAT_dom"/>
</dbReference>
<dbReference type="Gene3D" id="3.40.630.30">
    <property type="match status" value="1"/>
</dbReference>
<dbReference type="GO" id="GO:0016747">
    <property type="term" value="F:acyltransferase activity, transferring groups other than amino-acyl groups"/>
    <property type="evidence" value="ECO:0007669"/>
    <property type="project" value="InterPro"/>
</dbReference>
<dbReference type="InterPro" id="IPR052742">
    <property type="entry name" value="Mito_N-acetyltransferase"/>
</dbReference>
<protein>
    <submittedName>
        <fullName evidence="2">Ribosomal protein S18 acetylase RimI</fullName>
    </submittedName>
</protein>
<dbReference type="Proteomes" id="UP000184533">
    <property type="component" value="Unassembled WGS sequence"/>
</dbReference>
<organism evidence="2 3">
    <name type="scientific">Devosia limi DSM 17137</name>
    <dbReference type="NCBI Taxonomy" id="1121477"/>
    <lineage>
        <taxon>Bacteria</taxon>
        <taxon>Pseudomonadati</taxon>
        <taxon>Pseudomonadota</taxon>
        <taxon>Alphaproteobacteria</taxon>
        <taxon>Hyphomicrobiales</taxon>
        <taxon>Devosiaceae</taxon>
        <taxon>Devosia</taxon>
    </lineage>
</organism>
<dbReference type="EMBL" id="FQVC01000002">
    <property type="protein sequence ID" value="SHE62876.1"/>
    <property type="molecule type" value="Genomic_DNA"/>
</dbReference>
<evidence type="ECO:0000259" key="1">
    <source>
        <dbReference type="PROSITE" id="PS51186"/>
    </source>
</evidence>
<dbReference type="AlphaFoldDB" id="A0A1M4V1L4"/>
<evidence type="ECO:0000313" key="2">
    <source>
        <dbReference type="EMBL" id="SHE62876.1"/>
    </source>
</evidence>
<keyword evidence="2" id="KW-0687">Ribonucleoprotein</keyword>
<reference evidence="2 3" key="1">
    <citation type="submission" date="2016-11" db="EMBL/GenBank/DDBJ databases">
        <authorList>
            <person name="Jaros S."/>
            <person name="Januszkiewicz K."/>
            <person name="Wedrychowicz H."/>
        </authorList>
    </citation>
    <scope>NUCLEOTIDE SEQUENCE [LARGE SCALE GENOMIC DNA]</scope>
    <source>
        <strain evidence="2 3">DSM 17137</strain>
    </source>
</reference>
<dbReference type="GO" id="GO:0005840">
    <property type="term" value="C:ribosome"/>
    <property type="evidence" value="ECO:0007669"/>
    <property type="project" value="UniProtKB-KW"/>
</dbReference>
<dbReference type="PROSITE" id="PS51186">
    <property type="entry name" value="GNAT"/>
    <property type="match status" value="1"/>
</dbReference>
<sequence>MTPLPIQIRHATEADRAAVLAIVGPVLAAGETYAMNRDLTAAQVEAYWFGPTHEVLVAEADGTILGTYYLKANQGGGGAHVANCGYMTAPAAQGKGIARAMGQDSLRRAAERGFRAMQFNHVVSTNTRAVALWQSLGFAIAGTLPAAFNHPVHGYVDSYVMFRTL</sequence>
<proteinExistence type="predicted"/>